<sequence>MMKPASFLLSLALAAALAGALAGCGQESKPRYQPEGGDYPEKLSGWGMLHLADGHLTPTAEVLPYDLNTSLFTDYAHKLRTVWMPEGQSAQYAEDRFDYPVGTVLTKTFYYPKDAQGNLLQNSQDDRDPKAGLDMAKVHLVETRVLVRQKDGWAALPYVWNADQSEATLELAGDSPALELTAEDGKKTAFTYMVPDANQCSECHAEQKGGGIAPLGPKARHLNKDFAYAEGNDNQLQHWQARGFLKGLPALAQVPQNALWGHPRPGEDLENQARSYLDANCSHCHNPKGAARTSGLHLDPHTPVSIAYGLCKPPVAAGGGTGGRLEDIHPGSPEKSVLSYRVGSDKPGDMMPELGRTLVHREGLELLNRWIASLPGDC</sequence>
<dbReference type="EMBL" id="SWDV01000019">
    <property type="protein sequence ID" value="TLX75535.1"/>
    <property type="molecule type" value="Genomic_DNA"/>
</dbReference>
<dbReference type="InterPro" id="IPR022269">
    <property type="entry name" value="SO_2930-like_C"/>
</dbReference>
<evidence type="ECO:0000256" key="1">
    <source>
        <dbReference type="ARBA" id="ARBA00022723"/>
    </source>
</evidence>
<comment type="caution">
    <text evidence="6">The sequence shown here is derived from an EMBL/GenBank/DDBJ whole genome shotgun (WGS) entry which is preliminary data.</text>
</comment>
<gene>
    <name evidence="6" type="ORF">FAS41_16725</name>
</gene>
<evidence type="ECO:0000256" key="4">
    <source>
        <dbReference type="SAM" id="SignalP"/>
    </source>
</evidence>
<dbReference type="GO" id="GO:0046872">
    <property type="term" value="F:metal ion binding"/>
    <property type="evidence" value="ECO:0007669"/>
    <property type="project" value="UniProtKB-KW"/>
</dbReference>
<evidence type="ECO:0000256" key="2">
    <source>
        <dbReference type="ARBA" id="ARBA00023004"/>
    </source>
</evidence>
<keyword evidence="3" id="KW-0349">Heme</keyword>
<organism evidence="6 7">
    <name type="scientific">Pseudomonas nicosulfuronedens</name>
    <dbReference type="NCBI Taxonomy" id="2571105"/>
    <lineage>
        <taxon>Bacteria</taxon>
        <taxon>Pseudomonadati</taxon>
        <taxon>Pseudomonadota</taxon>
        <taxon>Gammaproteobacteria</taxon>
        <taxon>Pseudomonadales</taxon>
        <taxon>Pseudomonadaceae</taxon>
        <taxon>Pseudomonas</taxon>
    </lineage>
</organism>
<accession>A0A5R9QZ65</accession>
<dbReference type="NCBIfam" id="TIGR03806">
    <property type="entry name" value="chp_HNE_0200"/>
    <property type="match status" value="1"/>
</dbReference>
<dbReference type="AlphaFoldDB" id="A0A5R9QZ65"/>
<dbReference type="InterPro" id="IPR036280">
    <property type="entry name" value="Multihaem_cyt_sf"/>
</dbReference>
<dbReference type="RefSeq" id="WP_138524163.1">
    <property type="nucleotide sequence ID" value="NZ_JAOCBK010000002.1"/>
</dbReference>
<feature type="chain" id="PRO_5024384806" description="Cytochrome c domain-containing protein" evidence="4">
    <location>
        <begin position="23"/>
        <end position="378"/>
    </location>
</feature>
<keyword evidence="4" id="KW-0732">Signal</keyword>
<dbReference type="InterPro" id="IPR009056">
    <property type="entry name" value="Cyt_c-like_dom"/>
</dbReference>
<dbReference type="OrthoDB" id="338827at2"/>
<evidence type="ECO:0000313" key="6">
    <source>
        <dbReference type="EMBL" id="TLX75535.1"/>
    </source>
</evidence>
<keyword evidence="7" id="KW-1185">Reference proteome</keyword>
<dbReference type="Proteomes" id="UP000306635">
    <property type="component" value="Unassembled WGS sequence"/>
</dbReference>
<protein>
    <recommendedName>
        <fullName evidence="5">Cytochrome c domain-containing protein</fullName>
    </recommendedName>
</protein>
<name>A0A5R9QZ65_9PSED</name>
<dbReference type="GO" id="GO:0009055">
    <property type="term" value="F:electron transfer activity"/>
    <property type="evidence" value="ECO:0007669"/>
    <property type="project" value="InterPro"/>
</dbReference>
<dbReference type="GO" id="GO:0020037">
    <property type="term" value="F:heme binding"/>
    <property type="evidence" value="ECO:0007669"/>
    <property type="project" value="InterPro"/>
</dbReference>
<evidence type="ECO:0000256" key="3">
    <source>
        <dbReference type="PROSITE-ProRule" id="PRU00433"/>
    </source>
</evidence>
<feature type="signal peptide" evidence="4">
    <location>
        <begin position="1"/>
        <end position="22"/>
    </location>
</feature>
<reference evidence="6 7" key="1">
    <citation type="submission" date="2019-04" db="EMBL/GenBank/DDBJ databases">
        <authorList>
            <person name="Li M."/>
        </authorList>
    </citation>
    <scope>NUCLEOTIDE SEQUENCE [LARGE SCALE GENOMIC DNA]</scope>
    <source>
        <strain evidence="6 7">LAM1902</strain>
    </source>
</reference>
<dbReference type="SUPFAM" id="SSF48695">
    <property type="entry name" value="Multiheme cytochromes"/>
    <property type="match status" value="1"/>
</dbReference>
<dbReference type="PROSITE" id="PS51007">
    <property type="entry name" value="CYTC"/>
    <property type="match status" value="1"/>
</dbReference>
<evidence type="ECO:0000259" key="5">
    <source>
        <dbReference type="PROSITE" id="PS51007"/>
    </source>
</evidence>
<dbReference type="PROSITE" id="PS51257">
    <property type="entry name" value="PROKAR_LIPOPROTEIN"/>
    <property type="match status" value="1"/>
</dbReference>
<proteinExistence type="predicted"/>
<keyword evidence="2 3" id="KW-0408">Iron</keyword>
<feature type="domain" description="Cytochrome c" evidence="5">
    <location>
        <begin position="180"/>
        <end position="313"/>
    </location>
</feature>
<keyword evidence="1 3" id="KW-0479">Metal-binding</keyword>
<evidence type="ECO:0000313" key="7">
    <source>
        <dbReference type="Proteomes" id="UP000306635"/>
    </source>
</evidence>